<feature type="transmembrane region" description="Helical" evidence="1">
    <location>
        <begin position="62"/>
        <end position="83"/>
    </location>
</feature>
<evidence type="ECO:0000256" key="1">
    <source>
        <dbReference type="SAM" id="Phobius"/>
    </source>
</evidence>
<dbReference type="Proteomes" id="UP000242972">
    <property type="component" value="Unassembled WGS sequence"/>
</dbReference>
<comment type="caution">
    <text evidence="2">The sequence shown here is derived from an EMBL/GenBank/DDBJ whole genome shotgun (WGS) entry which is preliminary data.</text>
</comment>
<reference evidence="2 3" key="1">
    <citation type="journal article" date="2014" name="BMC Genomics">
        <title>Comparison of environmental and isolate Sulfobacillus genomes reveals diverse carbon, sulfur, nitrogen, and hydrogen metabolisms.</title>
        <authorList>
            <person name="Justice N.B."/>
            <person name="Norman A."/>
            <person name="Brown C.T."/>
            <person name="Singh A."/>
            <person name="Thomas B.C."/>
            <person name="Banfield J.F."/>
        </authorList>
    </citation>
    <scope>NUCLEOTIDE SEQUENCE [LARGE SCALE GENOMIC DNA]</scope>
    <source>
        <strain evidence="2">AMDSBA4</strain>
    </source>
</reference>
<dbReference type="Pfam" id="PF14209">
    <property type="entry name" value="DUF4321"/>
    <property type="match status" value="1"/>
</dbReference>
<feature type="transmembrane region" description="Helical" evidence="1">
    <location>
        <begin position="7"/>
        <end position="30"/>
    </location>
</feature>
<evidence type="ECO:0000313" key="3">
    <source>
        <dbReference type="Proteomes" id="UP000242972"/>
    </source>
</evidence>
<keyword evidence="1" id="KW-0472">Membrane</keyword>
<sequence>MRHRHQGFLMAVLYAVVGAIIGSVIGRMLAPVWSPIGHNYFQFGSSPKTPWTLNLGVVGLQLGVWLTLNLGGIIGLIGGLFWYQRRG</sequence>
<protein>
    <submittedName>
        <fullName evidence="2">DUF4321 domain-containing protein</fullName>
    </submittedName>
</protein>
<dbReference type="EMBL" id="PXYW01000008">
    <property type="protein sequence ID" value="PSR34530.1"/>
    <property type="molecule type" value="Genomic_DNA"/>
</dbReference>
<keyword evidence="1" id="KW-0812">Transmembrane</keyword>
<gene>
    <name evidence="2" type="ORF">C7B46_05230</name>
</gene>
<accession>A0A2T2XJ91</accession>
<evidence type="ECO:0000313" key="2">
    <source>
        <dbReference type="EMBL" id="PSR34530.1"/>
    </source>
</evidence>
<dbReference type="InterPro" id="IPR025470">
    <property type="entry name" value="DUF4321"/>
</dbReference>
<organism evidence="2 3">
    <name type="scientific">Sulfobacillus benefaciens</name>
    <dbReference type="NCBI Taxonomy" id="453960"/>
    <lineage>
        <taxon>Bacteria</taxon>
        <taxon>Bacillati</taxon>
        <taxon>Bacillota</taxon>
        <taxon>Clostridia</taxon>
        <taxon>Eubacteriales</taxon>
        <taxon>Clostridiales Family XVII. Incertae Sedis</taxon>
        <taxon>Sulfobacillus</taxon>
    </lineage>
</organism>
<proteinExistence type="predicted"/>
<name>A0A2T2XJ91_9FIRM</name>
<dbReference type="AlphaFoldDB" id="A0A2T2XJ91"/>
<keyword evidence="1" id="KW-1133">Transmembrane helix</keyword>